<feature type="compositionally biased region" description="Polar residues" evidence="1">
    <location>
        <begin position="113"/>
        <end position="122"/>
    </location>
</feature>
<feature type="region of interest" description="Disordered" evidence="1">
    <location>
        <begin position="98"/>
        <end position="122"/>
    </location>
</feature>
<comment type="caution">
    <text evidence="2">The sequence shown here is derived from an EMBL/GenBank/DDBJ whole genome shotgun (WGS) entry which is preliminary data.</text>
</comment>
<accession>A0ABW0GXQ7</accession>
<protein>
    <submittedName>
        <fullName evidence="2">Uncharacterized protein</fullName>
    </submittedName>
</protein>
<evidence type="ECO:0000313" key="3">
    <source>
        <dbReference type="Proteomes" id="UP001596016"/>
    </source>
</evidence>
<sequence length="122" mass="13968">MESRLERALRKNRQDIADELLAELECPPFPLALNYVWQAWVRLRRRTPTGFNGPNPITIEAIDAFIRRTGLRLDPRDIDLIEAIDDLYLAKMAEHQASERDQQQALKDGLEQVSKQGLKSAG</sequence>
<gene>
    <name evidence="2" type="ORF">ACFPLB_04335</name>
</gene>
<proteinExistence type="predicted"/>
<dbReference type="RefSeq" id="WP_378228087.1">
    <property type="nucleotide sequence ID" value="NZ_JBHSLL010000012.1"/>
</dbReference>
<dbReference type="InterPro" id="IPR056919">
    <property type="entry name" value="Phage_TAC_18"/>
</dbReference>
<reference evidence="3" key="1">
    <citation type="journal article" date="2019" name="Int. J. Syst. Evol. Microbiol.">
        <title>The Global Catalogue of Microorganisms (GCM) 10K type strain sequencing project: providing services to taxonomists for standard genome sequencing and annotation.</title>
        <authorList>
            <consortium name="The Broad Institute Genomics Platform"/>
            <consortium name="The Broad Institute Genome Sequencing Center for Infectious Disease"/>
            <person name="Wu L."/>
            <person name="Ma J."/>
        </authorList>
    </citation>
    <scope>NUCLEOTIDE SEQUENCE [LARGE SCALE GENOMIC DNA]</scope>
    <source>
        <strain evidence="3">CGMCC 4.1415</strain>
    </source>
</reference>
<evidence type="ECO:0000313" key="2">
    <source>
        <dbReference type="EMBL" id="MFC5385193.1"/>
    </source>
</evidence>
<dbReference type="Pfam" id="PF23812">
    <property type="entry name" value="Phage_TAC_18"/>
    <property type="match status" value="1"/>
</dbReference>
<name>A0ABW0GXQ7_9HYPH</name>
<dbReference type="EMBL" id="JBHSLL010000012">
    <property type="protein sequence ID" value="MFC5385193.1"/>
    <property type="molecule type" value="Genomic_DNA"/>
</dbReference>
<dbReference type="Proteomes" id="UP001596016">
    <property type="component" value="Unassembled WGS sequence"/>
</dbReference>
<keyword evidence="3" id="KW-1185">Reference proteome</keyword>
<evidence type="ECO:0000256" key="1">
    <source>
        <dbReference type="SAM" id="MobiDB-lite"/>
    </source>
</evidence>
<organism evidence="2 3">
    <name type="scientific">Aquamicrobium segne</name>
    <dbReference type="NCBI Taxonomy" id="469547"/>
    <lineage>
        <taxon>Bacteria</taxon>
        <taxon>Pseudomonadati</taxon>
        <taxon>Pseudomonadota</taxon>
        <taxon>Alphaproteobacteria</taxon>
        <taxon>Hyphomicrobiales</taxon>
        <taxon>Phyllobacteriaceae</taxon>
        <taxon>Aquamicrobium</taxon>
    </lineage>
</organism>